<evidence type="ECO:0000313" key="3">
    <source>
        <dbReference type="Proteomes" id="UP000276133"/>
    </source>
</evidence>
<organism evidence="2 3">
    <name type="scientific">Brachionus plicatilis</name>
    <name type="common">Marine rotifer</name>
    <name type="synonym">Brachionus muelleri</name>
    <dbReference type="NCBI Taxonomy" id="10195"/>
    <lineage>
        <taxon>Eukaryota</taxon>
        <taxon>Metazoa</taxon>
        <taxon>Spiralia</taxon>
        <taxon>Gnathifera</taxon>
        <taxon>Rotifera</taxon>
        <taxon>Eurotatoria</taxon>
        <taxon>Monogononta</taxon>
        <taxon>Pseudotrocha</taxon>
        <taxon>Ploima</taxon>
        <taxon>Brachionidae</taxon>
        <taxon>Brachionus</taxon>
    </lineage>
</organism>
<reference evidence="2 3" key="1">
    <citation type="journal article" date="2018" name="Sci. Rep.">
        <title>Genomic signatures of local adaptation to the degree of environmental predictability in rotifers.</title>
        <authorList>
            <person name="Franch-Gras L."/>
            <person name="Hahn C."/>
            <person name="Garcia-Roger E.M."/>
            <person name="Carmona M.J."/>
            <person name="Serra M."/>
            <person name="Gomez A."/>
        </authorList>
    </citation>
    <scope>NUCLEOTIDE SEQUENCE [LARGE SCALE GENOMIC DNA]</scope>
    <source>
        <strain evidence="2">HYR1</strain>
    </source>
</reference>
<feature type="compositionally biased region" description="Basic residues" evidence="1">
    <location>
        <begin position="13"/>
        <end position="28"/>
    </location>
</feature>
<accession>A0A3M7RV44</accession>
<feature type="region of interest" description="Disordered" evidence="1">
    <location>
        <begin position="1"/>
        <end position="28"/>
    </location>
</feature>
<feature type="compositionally biased region" description="Polar residues" evidence="1">
    <location>
        <begin position="1"/>
        <end position="10"/>
    </location>
</feature>
<keyword evidence="3" id="KW-1185">Reference proteome</keyword>
<protein>
    <submittedName>
        <fullName evidence="2">Uncharacterized protein</fullName>
    </submittedName>
</protein>
<dbReference type="EMBL" id="REGN01002542">
    <property type="protein sequence ID" value="RNA27444.1"/>
    <property type="molecule type" value="Genomic_DNA"/>
</dbReference>
<gene>
    <name evidence="2" type="ORF">BpHYR1_034196</name>
</gene>
<evidence type="ECO:0000313" key="2">
    <source>
        <dbReference type="EMBL" id="RNA27444.1"/>
    </source>
</evidence>
<dbReference type="AlphaFoldDB" id="A0A3M7RV44"/>
<evidence type="ECO:0000256" key="1">
    <source>
        <dbReference type="SAM" id="MobiDB-lite"/>
    </source>
</evidence>
<name>A0A3M7RV44_BRAPC</name>
<proteinExistence type="predicted"/>
<comment type="caution">
    <text evidence="2">The sequence shown here is derived from an EMBL/GenBank/DDBJ whole genome shotgun (WGS) entry which is preliminary data.</text>
</comment>
<dbReference type="Proteomes" id="UP000276133">
    <property type="component" value="Unassembled WGS sequence"/>
</dbReference>
<sequence>MYKHTSMNDLQSRKKAKASKKKREREKKHKICLVKNSRWGDDLKSVGRPSNKTLGVNCRIFKMLTCLLLNFSNNKTSAICGWNLICFSFAFFSSQQVTC</sequence>